<protein>
    <submittedName>
        <fullName evidence="1">Uncharacterized protein</fullName>
    </submittedName>
</protein>
<sequence>MRCRRALASSIQAKIGKGYRLISVEETPDDGFADYLQIKQKNNVYGPDISHLRLFVKERPPLLKQAIARSREEPDDSLRLLVLPGPELIWVCGEKEVKRAASFQSAADHPTRLVKWYSTTSNLKFPPNCPKTPRSTASGENTQLHGIRLYYTLCTNDMSVIN</sequence>
<evidence type="ECO:0000313" key="2">
    <source>
        <dbReference type="Proteomes" id="UP001054252"/>
    </source>
</evidence>
<evidence type="ECO:0000313" key="1">
    <source>
        <dbReference type="EMBL" id="GKU90335.1"/>
    </source>
</evidence>
<name>A0AAV5HUD2_9ROSI</name>
<organism evidence="1 2">
    <name type="scientific">Rubroshorea leprosula</name>
    <dbReference type="NCBI Taxonomy" id="152421"/>
    <lineage>
        <taxon>Eukaryota</taxon>
        <taxon>Viridiplantae</taxon>
        <taxon>Streptophyta</taxon>
        <taxon>Embryophyta</taxon>
        <taxon>Tracheophyta</taxon>
        <taxon>Spermatophyta</taxon>
        <taxon>Magnoliopsida</taxon>
        <taxon>eudicotyledons</taxon>
        <taxon>Gunneridae</taxon>
        <taxon>Pentapetalae</taxon>
        <taxon>rosids</taxon>
        <taxon>malvids</taxon>
        <taxon>Malvales</taxon>
        <taxon>Dipterocarpaceae</taxon>
        <taxon>Rubroshorea</taxon>
    </lineage>
</organism>
<reference evidence="1 2" key="1">
    <citation type="journal article" date="2021" name="Commun. Biol.">
        <title>The genome of Shorea leprosula (Dipterocarpaceae) highlights the ecological relevance of drought in aseasonal tropical rainforests.</title>
        <authorList>
            <person name="Ng K.K.S."/>
            <person name="Kobayashi M.J."/>
            <person name="Fawcett J.A."/>
            <person name="Hatakeyama M."/>
            <person name="Paape T."/>
            <person name="Ng C.H."/>
            <person name="Ang C.C."/>
            <person name="Tnah L.H."/>
            <person name="Lee C.T."/>
            <person name="Nishiyama T."/>
            <person name="Sese J."/>
            <person name="O'Brien M.J."/>
            <person name="Copetti D."/>
            <person name="Mohd Noor M.I."/>
            <person name="Ong R.C."/>
            <person name="Putra M."/>
            <person name="Sireger I.Z."/>
            <person name="Indrioko S."/>
            <person name="Kosugi Y."/>
            <person name="Izuno A."/>
            <person name="Isagi Y."/>
            <person name="Lee S.L."/>
            <person name="Shimizu K.K."/>
        </authorList>
    </citation>
    <scope>NUCLEOTIDE SEQUENCE [LARGE SCALE GENOMIC DNA]</scope>
    <source>
        <strain evidence="1">214</strain>
    </source>
</reference>
<dbReference type="Proteomes" id="UP001054252">
    <property type="component" value="Unassembled WGS sequence"/>
</dbReference>
<keyword evidence="2" id="KW-1185">Reference proteome</keyword>
<comment type="caution">
    <text evidence="1">The sequence shown here is derived from an EMBL/GenBank/DDBJ whole genome shotgun (WGS) entry which is preliminary data.</text>
</comment>
<dbReference type="AlphaFoldDB" id="A0AAV5HUD2"/>
<accession>A0AAV5HUD2</accession>
<proteinExistence type="predicted"/>
<dbReference type="EMBL" id="BPVZ01000004">
    <property type="protein sequence ID" value="GKU90335.1"/>
    <property type="molecule type" value="Genomic_DNA"/>
</dbReference>
<gene>
    <name evidence="1" type="ORF">SLEP1_g4339</name>
</gene>